<dbReference type="Gene3D" id="1.25.40.1040">
    <property type="match status" value="1"/>
</dbReference>
<proteinExistence type="predicted"/>
<dbReference type="InterPro" id="IPR019734">
    <property type="entry name" value="TPR_rpt"/>
</dbReference>
<keyword evidence="2" id="KW-0175">Coiled coil</keyword>
<dbReference type="InterPro" id="IPR036709">
    <property type="entry name" value="Autotransporte_beta_dom_sf"/>
</dbReference>
<reference evidence="5" key="1">
    <citation type="journal article" date="2019" name="Int. J. Syst. Evol. Microbiol.">
        <title>The Global Catalogue of Microorganisms (GCM) 10K type strain sequencing project: providing services to taxonomists for standard genome sequencing and annotation.</title>
        <authorList>
            <consortium name="The Broad Institute Genomics Platform"/>
            <consortium name="The Broad Institute Genome Sequencing Center for Infectious Disease"/>
            <person name="Wu L."/>
            <person name="Ma J."/>
        </authorList>
    </citation>
    <scope>NUCLEOTIDE SEQUENCE [LARGE SCALE GENOMIC DNA]</scope>
    <source>
        <strain evidence="5">JCM 18015</strain>
    </source>
</reference>
<name>A0ABP9LM36_9RHOB</name>
<keyword evidence="3" id="KW-0732">Signal</keyword>
<dbReference type="PROSITE" id="PS50005">
    <property type="entry name" value="TPR"/>
    <property type="match status" value="1"/>
</dbReference>
<feature type="chain" id="PRO_5046807327" description="Tetratricopeptide repeat protein" evidence="3">
    <location>
        <begin position="33"/>
        <end position="416"/>
    </location>
</feature>
<dbReference type="Proteomes" id="UP001499910">
    <property type="component" value="Unassembled WGS sequence"/>
</dbReference>
<keyword evidence="1" id="KW-0802">TPR repeat</keyword>
<evidence type="ECO:0000256" key="2">
    <source>
        <dbReference type="SAM" id="Coils"/>
    </source>
</evidence>
<gene>
    <name evidence="4" type="ORF">GCM10023209_31150</name>
</gene>
<evidence type="ECO:0008006" key="6">
    <source>
        <dbReference type="Google" id="ProtNLM"/>
    </source>
</evidence>
<dbReference type="Pfam" id="PF13432">
    <property type="entry name" value="TPR_16"/>
    <property type="match status" value="1"/>
</dbReference>
<keyword evidence="5" id="KW-1185">Reference proteome</keyword>
<feature type="repeat" description="TPR" evidence="1">
    <location>
        <begin position="55"/>
        <end position="88"/>
    </location>
</feature>
<accession>A0ABP9LM36</accession>
<comment type="caution">
    <text evidence="4">The sequence shown here is derived from an EMBL/GenBank/DDBJ whole genome shotgun (WGS) entry which is preliminary data.</text>
</comment>
<protein>
    <recommendedName>
        <fullName evidence="6">Tetratricopeptide repeat protein</fullName>
    </recommendedName>
</protein>
<evidence type="ECO:0000313" key="4">
    <source>
        <dbReference type="EMBL" id="GAA5079200.1"/>
    </source>
</evidence>
<feature type="coiled-coil region" evidence="2">
    <location>
        <begin position="54"/>
        <end position="81"/>
    </location>
</feature>
<evidence type="ECO:0000256" key="1">
    <source>
        <dbReference type="PROSITE-ProRule" id="PRU00339"/>
    </source>
</evidence>
<dbReference type="SUPFAM" id="SSF48452">
    <property type="entry name" value="TPR-like"/>
    <property type="match status" value="1"/>
</dbReference>
<feature type="signal peptide" evidence="3">
    <location>
        <begin position="1"/>
        <end position="32"/>
    </location>
</feature>
<dbReference type="InterPro" id="IPR011990">
    <property type="entry name" value="TPR-like_helical_dom_sf"/>
</dbReference>
<organism evidence="4 5">
    <name type="scientific">[Roseibacterium] beibuensis</name>
    <dbReference type="NCBI Taxonomy" id="1193142"/>
    <lineage>
        <taxon>Bacteria</taxon>
        <taxon>Pseudomonadati</taxon>
        <taxon>Pseudomonadota</taxon>
        <taxon>Alphaproteobacteria</taxon>
        <taxon>Rhodobacterales</taxon>
        <taxon>Roseobacteraceae</taxon>
        <taxon>Roseicyclus</taxon>
    </lineage>
</organism>
<evidence type="ECO:0000313" key="5">
    <source>
        <dbReference type="Proteomes" id="UP001499910"/>
    </source>
</evidence>
<dbReference type="RefSeq" id="WP_259552419.1">
    <property type="nucleotide sequence ID" value="NZ_BAABHW010000005.1"/>
</dbReference>
<sequence length="416" mass="46151">MSNPTKAAALRGTVAALACAAAIALTSAPATAQTTSLAAQRDAVFAQMLADPANRDLMRDYARLSVEMREFEAAVATLERLVDLEPTNSAARMELGIAYFSLGNYDLAEYHLAAAQAGGALTPAQSAQVARYRAESVARDEPSTWSGHVALGYAWNDQDFGDNEGFFGTASLDWRLDLGGPFVAQWVTEAELATYEPEADDFFFSALSRQELRIRTGPEFRLTGDTYGPRLQPYFELGAIRFPDASFQDEDRFIVGVAYQNPHNEVWTTFADLSYGEAELIESGDEYTFHDLEFGVVYRPSRDTRVRMTLSAGGEDWDFVDISTTGARLEAQHEFDAPFDLSRRWVVGSFLDADWIDSEFSFDDATRIMTGLMVRTFFTDALYLETSATHGITVFDTPFRDDAEEAVVSMMIGWEF</sequence>
<dbReference type="SUPFAM" id="SSF103515">
    <property type="entry name" value="Autotransporter"/>
    <property type="match status" value="1"/>
</dbReference>
<evidence type="ECO:0000256" key="3">
    <source>
        <dbReference type="SAM" id="SignalP"/>
    </source>
</evidence>
<dbReference type="EMBL" id="BAABHW010000005">
    <property type="protein sequence ID" value="GAA5079200.1"/>
    <property type="molecule type" value="Genomic_DNA"/>
</dbReference>